<dbReference type="GeneID" id="104733603"/>
<dbReference type="InterPro" id="IPR039313">
    <property type="entry name" value="HIT4"/>
</dbReference>
<dbReference type="PANTHER" id="PTHR33704">
    <property type="entry name" value="PROTEIN HEAT INTOLERANT 4-RELATED"/>
    <property type="match status" value="1"/>
</dbReference>
<evidence type="ECO:0000313" key="2">
    <source>
        <dbReference type="RefSeq" id="XP_010451474.1"/>
    </source>
</evidence>
<organism evidence="1 2">
    <name type="scientific">Camelina sativa</name>
    <name type="common">False flax</name>
    <name type="synonym">Myagrum sativum</name>
    <dbReference type="NCBI Taxonomy" id="90675"/>
    <lineage>
        <taxon>Eukaryota</taxon>
        <taxon>Viridiplantae</taxon>
        <taxon>Streptophyta</taxon>
        <taxon>Embryophyta</taxon>
        <taxon>Tracheophyta</taxon>
        <taxon>Spermatophyta</taxon>
        <taxon>Magnoliopsida</taxon>
        <taxon>eudicotyledons</taxon>
        <taxon>Gunneridae</taxon>
        <taxon>Pentapetalae</taxon>
        <taxon>rosids</taxon>
        <taxon>malvids</taxon>
        <taxon>Brassicales</taxon>
        <taxon>Brassicaceae</taxon>
        <taxon>Camelineae</taxon>
        <taxon>Camelina</taxon>
    </lineage>
</organism>
<evidence type="ECO:0000313" key="1">
    <source>
        <dbReference type="Proteomes" id="UP000694864"/>
    </source>
</evidence>
<sequence length="286" mass="33410">MKDLWKAAFPVGTEVDQLDTVYDGFNWNFKTVEEAFEEGGMLYRKTVYVFGGAELQLVLYEDAHMIINVPTVIVIESPIPPSDKLDIGSIQRGMEIIPMKQMGMEWVPYIPSDNRDGQVDRINSQIFSMRCTMTRDTLRDMNEDDAKKFSYCLAYFYQPFEESEIEHDAVVDILFPSNPPIYCVFNWELQKLEEFVDSLIQEGQLSAEQKNEFKEFVTEHVGEAMRAKREAREARLKAIEEMSEETKEAFENMKFYKFYPQPSPDVPRFQTSSLINQYYRNAHQVL</sequence>
<name>A0ABM0V683_CAMSA</name>
<gene>
    <name evidence="2" type="primary">LOC104733603</name>
</gene>
<reference evidence="1" key="1">
    <citation type="journal article" date="2014" name="Nat. Commun.">
        <title>The emerging biofuel crop Camelina sativa retains a highly undifferentiated hexaploid genome structure.</title>
        <authorList>
            <person name="Kagale S."/>
            <person name="Koh C."/>
            <person name="Nixon J."/>
            <person name="Bollina V."/>
            <person name="Clarke W.E."/>
            <person name="Tuteja R."/>
            <person name="Spillane C."/>
            <person name="Robinson S.J."/>
            <person name="Links M.G."/>
            <person name="Clarke C."/>
            <person name="Higgins E.E."/>
            <person name="Huebert T."/>
            <person name="Sharpe A.G."/>
            <person name="Parkin I.A."/>
        </authorList>
    </citation>
    <scope>NUCLEOTIDE SEQUENCE [LARGE SCALE GENOMIC DNA]</scope>
    <source>
        <strain evidence="1">cv. DH55</strain>
    </source>
</reference>
<protein>
    <submittedName>
        <fullName evidence="2">Uncharacterized protein LOC104733603</fullName>
    </submittedName>
</protein>
<dbReference type="PANTHER" id="PTHR33704:SF1">
    <property type="entry name" value="PROTEIN HEAT INTOLERANT 4-RELATED"/>
    <property type="match status" value="1"/>
</dbReference>
<dbReference type="Proteomes" id="UP000694864">
    <property type="component" value="Chromosome 2"/>
</dbReference>
<dbReference type="RefSeq" id="XP_010451474.1">
    <property type="nucleotide sequence ID" value="XM_010453172.2"/>
</dbReference>
<accession>A0ABM0V683</accession>
<keyword evidence="1" id="KW-1185">Reference proteome</keyword>
<reference evidence="2" key="2">
    <citation type="submission" date="2025-08" db="UniProtKB">
        <authorList>
            <consortium name="RefSeq"/>
        </authorList>
    </citation>
    <scope>IDENTIFICATION</scope>
    <source>
        <tissue evidence="2">Leaf</tissue>
    </source>
</reference>
<proteinExistence type="predicted"/>